<accession>A0A9N9I1K4</accession>
<feature type="non-terminal residue" evidence="1">
    <location>
        <position position="43"/>
    </location>
</feature>
<keyword evidence="2" id="KW-1185">Reference proteome</keyword>
<protein>
    <submittedName>
        <fullName evidence="1">7776_t:CDS:1</fullName>
    </submittedName>
</protein>
<dbReference type="EMBL" id="CAJVPY010010272">
    <property type="protein sequence ID" value="CAG8717214.1"/>
    <property type="molecule type" value="Genomic_DNA"/>
</dbReference>
<dbReference type="AlphaFoldDB" id="A0A9N9I1K4"/>
<name>A0A9N9I1K4_9GLOM</name>
<sequence length="43" mass="4976">AELKTLIENLASRTYKVKKALALRNLERRRASSHCDAPCKKEY</sequence>
<comment type="caution">
    <text evidence="1">The sequence shown here is derived from an EMBL/GenBank/DDBJ whole genome shotgun (WGS) entry which is preliminary data.</text>
</comment>
<reference evidence="1" key="1">
    <citation type="submission" date="2021-06" db="EMBL/GenBank/DDBJ databases">
        <authorList>
            <person name="Kallberg Y."/>
            <person name="Tangrot J."/>
            <person name="Rosling A."/>
        </authorList>
    </citation>
    <scope>NUCLEOTIDE SEQUENCE</scope>
    <source>
        <strain evidence="1">MA453B</strain>
    </source>
</reference>
<evidence type="ECO:0000313" key="2">
    <source>
        <dbReference type="Proteomes" id="UP000789405"/>
    </source>
</evidence>
<proteinExistence type="predicted"/>
<gene>
    <name evidence="1" type="ORF">DERYTH_LOCUS14028</name>
</gene>
<dbReference type="Proteomes" id="UP000789405">
    <property type="component" value="Unassembled WGS sequence"/>
</dbReference>
<organism evidence="1 2">
    <name type="scientific">Dentiscutata erythropus</name>
    <dbReference type="NCBI Taxonomy" id="1348616"/>
    <lineage>
        <taxon>Eukaryota</taxon>
        <taxon>Fungi</taxon>
        <taxon>Fungi incertae sedis</taxon>
        <taxon>Mucoromycota</taxon>
        <taxon>Glomeromycotina</taxon>
        <taxon>Glomeromycetes</taxon>
        <taxon>Diversisporales</taxon>
        <taxon>Gigasporaceae</taxon>
        <taxon>Dentiscutata</taxon>
    </lineage>
</organism>
<evidence type="ECO:0000313" key="1">
    <source>
        <dbReference type="EMBL" id="CAG8717214.1"/>
    </source>
</evidence>